<feature type="signal peptide" evidence="9">
    <location>
        <begin position="1"/>
        <end position="20"/>
    </location>
</feature>
<feature type="chain" id="PRO_5016827214" evidence="9">
    <location>
        <begin position="21"/>
        <end position="1061"/>
    </location>
</feature>
<dbReference type="PROSITE" id="PS52016">
    <property type="entry name" value="TONB_DEPENDENT_REC_3"/>
    <property type="match status" value="1"/>
</dbReference>
<sequence>MRKISMFLLFMIGVGSFLQAQTGANDLNIEGHHSTQSPPGNVLSSSHAISVSGTVTEAAGAGMPGVNVIEKGTTNGTVTDSEGKFSLTVADQSSTLVFSFIGYVTQEIVVDGKTVIDVRLEADVATLNEVVVVGYAEQKRESLTGAISTISTKEIQTTTHTSLAQKLQGKLAAVNIRQNSGQPGDFNSSINIRGFGEPIYVIDGIRREGGNEFQRLNPNDIESITVLKDASAAIYGLGASNGVILITTKKGSGRPTFNYSVVAGAMTPTDMPKMANAAQYVQMYNDAQLFRPGGQPYLPKEEIQKYIDGAPGYESTDWYDLTMKKYATQIQHNLSASGGNDFMRYFIGLGYVNEQGLLKSEDMGYKRYNIRANVTMNLAKNLEGQFLVAGRFDERWEPGENFFNIFKGTRVTLPIEKPYANNTPGFYAPVLSTQNPLALSERDLTGYGEGMTRNLQSSFSLQYKVPFVKGLSLKGVASYDANNYQGKSLFKPYNLYTYDENESNPYVPVPQRLGTGNLGNYNSNNNAVTLQGYINYDNNFFGKHHVNAVFVVEQNQWNDRWSNLTRYYAGFYTKDQIRFADRQRMENDGLENQSASLSYIGRLNYDFKGKYLLELAGRYMGSYAYGPSNRWGFHPVASVGWRVTGEKFMERFAFISNLKLRSSYGMVGSGGGIPFQFVPGYVIGSGGSYEFADGTLTTGVGAPPIVNENLSWITSKQFDLGYDVGLFDDKIVFEFDWYNRKLEGIPTRRNVSLPNTFGSELPEENINSQLTRGIEFTLTYKNRFDELTYSVSGNFNYARTKNLHVERGGFLNSWDRYRNGQADRWNDIEWGYTYTGQFQNEEELLYAPMQNGDQGNIRKELPGDFRYKDLNNDGVIDGQDEAPIFYDGTPKIHFGLNVNAAWKGFDLNILLQGAAKYTLYFSEVYAELFAFRGNTPAYFYDRWHKADPYDPDSEWVKGEWPASRTVETVGRMYAESSKWRKDASYLRIKSVELGYTLRHSFISKVGIQSLRLYVSGFNLHTFADSFVKPFDPEKLEGSGGNRAGFTYPVIKSYNVGLNLSF</sequence>
<dbReference type="PANTHER" id="PTHR30069:SF29">
    <property type="entry name" value="HEMOGLOBIN AND HEMOGLOBIN-HAPTOGLOBIN-BINDING PROTEIN 1-RELATED"/>
    <property type="match status" value="1"/>
</dbReference>
<dbReference type="Proteomes" id="UP000251889">
    <property type="component" value="Unassembled WGS sequence"/>
</dbReference>
<dbReference type="EMBL" id="QMFY01000020">
    <property type="protein sequence ID" value="RAV98206.1"/>
    <property type="molecule type" value="Genomic_DNA"/>
</dbReference>
<name>A0A364XVR4_9BACT</name>
<evidence type="ECO:0000256" key="9">
    <source>
        <dbReference type="SAM" id="SignalP"/>
    </source>
</evidence>
<keyword evidence="6 8" id="KW-0472">Membrane</keyword>
<evidence type="ECO:0000259" key="10">
    <source>
        <dbReference type="Pfam" id="PF07715"/>
    </source>
</evidence>
<dbReference type="InterPro" id="IPR023997">
    <property type="entry name" value="TonB-dep_OMP_SusC/RagA_CS"/>
</dbReference>
<gene>
    <name evidence="11" type="ORF">DQQ10_24690</name>
</gene>
<dbReference type="InterPro" id="IPR023996">
    <property type="entry name" value="TonB-dep_OMP_SusC/RagA"/>
</dbReference>
<dbReference type="SUPFAM" id="SSF49464">
    <property type="entry name" value="Carboxypeptidase regulatory domain-like"/>
    <property type="match status" value="1"/>
</dbReference>
<dbReference type="GO" id="GO:0009279">
    <property type="term" value="C:cell outer membrane"/>
    <property type="evidence" value="ECO:0007669"/>
    <property type="project" value="UniProtKB-SubCell"/>
</dbReference>
<evidence type="ECO:0000256" key="6">
    <source>
        <dbReference type="ARBA" id="ARBA00023136"/>
    </source>
</evidence>
<dbReference type="Gene3D" id="2.170.130.10">
    <property type="entry name" value="TonB-dependent receptor, plug domain"/>
    <property type="match status" value="1"/>
</dbReference>
<dbReference type="AlphaFoldDB" id="A0A364XVR4"/>
<dbReference type="SUPFAM" id="SSF56935">
    <property type="entry name" value="Porins"/>
    <property type="match status" value="1"/>
</dbReference>
<dbReference type="InterPro" id="IPR008969">
    <property type="entry name" value="CarboxyPept-like_regulatory"/>
</dbReference>
<dbReference type="PANTHER" id="PTHR30069">
    <property type="entry name" value="TONB-DEPENDENT OUTER MEMBRANE RECEPTOR"/>
    <property type="match status" value="1"/>
</dbReference>
<evidence type="ECO:0000256" key="7">
    <source>
        <dbReference type="ARBA" id="ARBA00023237"/>
    </source>
</evidence>
<evidence type="ECO:0000256" key="8">
    <source>
        <dbReference type="PROSITE-ProRule" id="PRU01360"/>
    </source>
</evidence>
<dbReference type="InterPro" id="IPR039426">
    <property type="entry name" value="TonB-dep_rcpt-like"/>
</dbReference>
<evidence type="ECO:0000256" key="2">
    <source>
        <dbReference type="ARBA" id="ARBA00022448"/>
    </source>
</evidence>
<dbReference type="InterPro" id="IPR037066">
    <property type="entry name" value="Plug_dom_sf"/>
</dbReference>
<evidence type="ECO:0000313" key="11">
    <source>
        <dbReference type="EMBL" id="RAV98206.1"/>
    </source>
</evidence>
<evidence type="ECO:0000256" key="1">
    <source>
        <dbReference type="ARBA" id="ARBA00004571"/>
    </source>
</evidence>
<dbReference type="InterPro" id="IPR012910">
    <property type="entry name" value="Plug_dom"/>
</dbReference>
<keyword evidence="2 8" id="KW-0813">Transport</keyword>
<keyword evidence="12" id="KW-1185">Reference proteome</keyword>
<proteinExistence type="inferred from homology"/>
<feature type="domain" description="TonB-dependent receptor plug" evidence="10">
    <location>
        <begin position="141"/>
        <end position="243"/>
    </location>
</feature>
<comment type="similarity">
    <text evidence="8">Belongs to the TonB-dependent receptor family.</text>
</comment>
<evidence type="ECO:0000313" key="12">
    <source>
        <dbReference type="Proteomes" id="UP000251889"/>
    </source>
</evidence>
<dbReference type="Pfam" id="PF13715">
    <property type="entry name" value="CarbopepD_reg_2"/>
    <property type="match status" value="1"/>
</dbReference>
<keyword evidence="5 9" id="KW-0732">Signal</keyword>
<dbReference type="Gene3D" id="2.60.40.1120">
    <property type="entry name" value="Carboxypeptidase-like, regulatory domain"/>
    <property type="match status" value="1"/>
</dbReference>
<dbReference type="Pfam" id="PF07715">
    <property type="entry name" value="Plug"/>
    <property type="match status" value="1"/>
</dbReference>
<dbReference type="GO" id="GO:0015344">
    <property type="term" value="F:siderophore uptake transmembrane transporter activity"/>
    <property type="evidence" value="ECO:0007669"/>
    <property type="project" value="TreeGrafter"/>
</dbReference>
<evidence type="ECO:0000256" key="3">
    <source>
        <dbReference type="ARBA" id="ARBA00022452"/>
    </source>
</evidence>
<comment type="caution">
    <text evidence="11">The sequence shown here is derived from an EMBL/GenBank/DDBJ whole genome shotgun (WGS) entry which is preliminary data.</text>
</comment>
<reference evidence="11 12" key="1">
    <citation type="submission" date="2018-06" db="EMBL/GenBank/DDBJ databases">
        <title>Chryseolinea flavus sp. nov., a member of the phylum Bacteroidetes isolated from soil.</title>
        <authorList>
            <person name="Li Y."/>
            <person name="Wang J."/>
        </authorList>
    </citation>
    <scope>NUCLEOTIDE SEQUENCE [LARGE SCALE GENOMIC DNA]</scope>
    <source>
        <strain evidence="11 12">SDU1-6</strain>
    </source>
</reference>
<organism evidence="11 12">
    <name type="scientific">Pseudochryseolinea flava</name>
    <dbReference type="NCBI Taxonomy" id="2059302"/>
    <lineage>
        <taxon>Bacteria</taxon>
        <taxon>Pseudomonadati</taxon>
        <taxon>Bacteroidota</taxon>
        <taxon>Cytophagia</taxon>
        <taxon>Cytophagales</taxon>
        <taxon>Fulvivirgaceae</taxon>
        <taxon>Pseudochryseolinea</taxon>
    </lineage>
</organism>
<keyword evidence="3 8" id="KW-1134">Transmembrane beta strand</keyword>
<evidence type="ECO:0000256" key="5">
    <source>
        <dbReference type="ARBA" id="ARBA00022729"/>
    </source>
</evidence>
<dbReference type="NCBIfam" id="TIGR04057">
    <property type="entry name" value="SusC_RagA_signa"/>
    <property type="match status" value="1"/>
</dbReference>
<comment type="subcellular location">
    <subcellularLocation>
        <location evidence="1 8">Cell outer membrane</location>
        <topology evidence="1 8">Multi-pass membrane protein</topology>
    </subcellularLocation>
</comment>
<dbReference type="Gene3D" id="2.40.170.20">
    <property type="entry name" value="TonB-dependent receptor, beta-barrel domain"/>
    <property type="match status" value="1"/>
</dbReference>
<dbReference type="GO" id="GO:0044718">
    <property type="term" value="P:siderophore transmembrane transport"/>
    <property type="evidence" value="ECO:0007669"/>
    <property type="project" value="TreeGrafter"/>
</dbReference>
<protein>
    <submittedName>
        <fullName evidence="11">SusC/RagA family TonB-linked outer membrane protein</fullName>
    </submittedName>
</protein>
<dbReference type="NCBIfam" id="TIGR04056">
    <property type="entry name" value="OMP_RagA_SusC"/>
    <property type="match status" value="1"/>
</dbReference>
<evidence type="ECO:0000256" key="4">
    <source>
        <dbReference type="ARBA" id="ARBA00022692"/>
    </source>
</evidence>
<dbReference type="InterPro" id="IPR036942">
    <property type="entry name" value="Beta-barrel_TonB_sf"/>
</dbReference>
<keyword evidence="4 8" id="KW-0812">Transmembrane</keyword>
<keyword evidence="7 8" id="KW-0998">Cell outer membrane</keyword>
<accession>A0A364XVR4</accession>
<dbReference type="RefSeq" id="WP_112749618.1">
    <property type="nucleotide sequence ID" value="NZ_QMFY01000020.1"/>
</dbReference>
<dbReference type="OrthoDB" id="9768177at2"/>